<dbReference type="AlphaFoldDB" id="A0AAD9FL67"/>
<dbReference type="Proteomes" id="UP001228049">
    <property type="component" value="Unassembled WGS sequence"/>
</dbReference>
<organism evidence="2 3">
    <name type="scientific">Dissostichus eleginoides</name>
    <name type="common">Patagonian toothfish</name>
    <name type="synonym">Dissostichus amissus</name>
    <dbReference type="NCBI Taxonomy" id="100907"/>
    <lineage>
        <taxon>Eukaryota</taxon>
        <taxon>Metazoa</taxon>
        <taxon>Chordata</taxon>
        <taxon>Craniata</taxon>
        <taxon>Vertebrata</taxon>
        <taxon>Euteleostomi</taxon>
        <taxon>Actinopterygii</taxon>
        <taxon>Neopterygii</taxon>
        <taxon>Teleostei</taxon>
        <taxon>Neoteleostei</taxon>
        <taxon>Acanthomorphata</taxon>
        <taxon>Eupercaria</taxon>
        <taxon>Perciformes</taxon>
        <taxon>Notothenioidei</taxon>
        <taxon>Nototheniidae</taxon>
        <taxon>Dissostichus</taxon>
    </lineage>
</organism>
<evidence type="ECO:0000259" key="1">
    <source>
        <dbReference type="Pfam" id="PF02078"/>
    </source>
</evidence>
<sequence length="78" mass="8602">MDLGILYSETAIGILRSFKPDFVLIRQHAYSMVPGEDFRNLVIGLHFGGVPSSNSLFSIYNFCSKPWVVSCSTAPSLC</sequence>
<feature type="domain" description="Synapsin pre-ATP-grasp" evidence="1">
    <location>
        <begin position="13"/>
        <end position="52"/>
    </location>
</feature>
<comment type="caution">
    <text evidence="2">The sequence shown here is derived from an EMBL/GenBank/DDBJ whole genome shotgun (WGS) entry which is preliminary data.</text>
</comment>
<evidence type="ECO:0000313" key="2">
    <source>
        <dbReference type="EMBL" id="KAK1906922.1"/>
    </source>
</evidence>
<gene>
    <name evidence="2" type="ORF">KUDE01_009318</name>
</gene>
<name>A0AAD9FL67_DISEL</name>
<dbReference type="SUPFAM" id="SSF52440">
    <property type="entry name" value="PreATP-grasp domain"/>
    <property type="match status" value="1"/>
</dbReference>
<dbReference type="PANTHER" id="PTHR10841:SF6">
    <property type="entry name" value="SYNAPSIN III"/>
    <property type="match status" value="1"/>
</dbReference>
<evidence type="ECO:0000313" key="3">
    <source>
        <dbReference type="Proteomes" id="UP001228049"/>
    </source>
</evidence>
<reference evidence="2" key="1">
    <citation type="submission" date="2023-04" db="EMBL/GenBank/DDBJ databases">
        <title>Chromosome-level genome of Chaenocephalus aceratus.</title>
        <authorList>
            <person name="Park H."/>
        </authorList>
    </citation>
    <scope>NUCLEOTIDE SEQUENCE</scope>
    <source>
        <strain evidence="2">DE</strain>
        <tissue evidence="2">Muscle</tissue>
    </source>
</reference>
<dbReference type="Gene3D" id="3.40.50.20">
    <property type="match status" value="1"/>
</dbReference>
<proteinExistence type="predicted"/>
<dbReference type="InterPro" id="IPR020897">
    <property type="entry name" value="Synapsin_pre-ATP-grasp_dom"/>
</dbReference>
<dbReference type="GO" id="GO:0030672">
    <property type="term" value="C:synaptic vesicle membrane"/>
    <property type="evidence" value="ECO:0007669"/>
    <property type="project" value="TreeGrafter"/>
</dbReference>
<dbReference type="PANTHER" id="PTHR10841">
    <property type="entry name" value="SYNAPSIN"/>
    <property type="match status" value="1"/>
</dbReference>
<dbReference type="EMBL" id="JASDAP010000001">
    <property type="protein sequence ID" value="KAK1906922.1"/>
    <property type="molecule type" value="Genomic_DNA"/>
</dbReference>
<dbReference type="InterPro" id="IPR016185">
    <property type="entry name" value="PreATP-grasp_dom_sf"/>
</dbReference>
<accession>A0AAD9FL67</accession>
<dbReference type="GO" id="GO:0007269">
    <property type="term" value="P:neurotransmitter secretion"/>
    <property type="evidence" value="ECO:0007669"/>
    <property type="project" value="TreeGrafter"/>
</dbReference>
<keyword evidence="3" id="KW-1185">Reference proteome</keyword>
<dbReference type="Pfam" id="PF02078">
    <property type="entry name" value="Synapsin"/>
    <property type="match status" value="1"/>
</dbReference>
<protein>
    <submittedName>
        <fullName evidence="2">Synapsin-3</fullName>
    </submittedName>
</protein>